<gene>
    <name evidence="1" type="ORF">FAB82_13885</name>
</gene>
<dbReference type="InterPro" id="IPR025851">
    <property type="entry name" value="SUKH-4"/>
</dbReference>
<dbReference type="Proteomes" id="UP000308760">
    <property type="component" value="Unassembled WGS sequence"/>
</dbReference>
<sequence length="209" mass="23374">MVGRRPLVQLPPRTRLSPIAFRRISSNDWRMMASRDEFIQAWGTDNIVTYPRSEWMADFDAPAESYPDIDFLPADMSVVYTSEIKGQFSRYDRVNLEMGPDGTLQLLIIGAVPADAAATFFGFDAGSGRIYLLGLEGPSLEIVNSSLRTLAEFLYHFAHFIDEDAGLGGRAARAKVLREKLTTIDARAFADSESWWSIAFAQLEGRLRA</sequence>
<evidence type="ECO:0000313" key="1">
    <source>
        <dbReference type="EMBL" id="THV40935.1"/>
    </source>
</evidence>
<dbReference type="Pfam" id="PF14435">
    <property type="entry name" value="SUKH-4"/>
    <property type="match status" value="1"/>
</dbReference>
<dbReference type="EMBL" id="STGY01000054">
    <property type="protein sequence ID" value="THV40935.1"/>
    <property type="molecule type" value="Genomic_DNA"/>
</dbReference>
<evidence type="ECO:0000313" key="2">
    <source>
        <dbReference type="Proteomes" id="UP000308760"/>
    </source>
</evidence>
<proteinExistence type="predicted"/>
<dbReference type="OrthoDB" id="4217933at2"/>
<name>A0A4S8QDG1_9ACTN</name>
<reference evidence="1 2" key="2">
    <citation type="submission" date="2019-05" db="EMBL/GenBank/DDBJ databases">
        <title>Glycomyces buryatensis sp. nov.</title>
        <authorList>
            <person name="Nikitina E."/>
        </authorList>
    </citation>
    <scope>NUCLEOTIDE SEQUENCE [LARGE SCALE GENOMIC DNA]</scope>
    <source>
        <strain evidence="1 2">18</strain>
    </source>
</reference>
<organism evidence="1 2">
    <name type="scientific">Glycomyces buryatensis</name>
    <dbReference type="NCBI Taxonomy" id="2570927"/>
    <lineage>
        <taxon>Bacteria</taxon>
        <taxon>Bacillati</taxon>
        <taxon>Actinomycetota</taxon>
        <taxon>Actinomycetes</taxon>
        <taxon>Glycomycetales</taxon>
        <taxon>Glycomycetaceae</taxon>
        <taxon>Glycomyces</taxon>
    </lineage>
</organism>
<comment type="caution">
    <text evidence="1">The sequence shown here is derived from an EMBL/GenBank/DDBJ whole genome shotgun (WGS) entry which is preliminary data.</text>
</comment>
<protein>
    <recommendedName>
        <fullName evidence="3">SUKH-4 family immunity protein</fullName>
    </recommendedName>
</protein>
<dbReference type="AlphaFoldDB" id="A0A4S8QDG1"/>
<evidence type="ECO:0008006" key="3">
    <source>
        <dbReference type="Google" id="ProtNLM"/>
    </source>
</evidence>
<accession>A0A4S8QDG1</accession>
<reference evidence="2" key="1">
    <citation type="submission" date="2019-04" db="EMBL/GenBank/DDBJ databases">
        <title>Nocardioides xinjiangensis sp. nov.</title>
        <authorList>
            <person name="Liu S."/>
        </authorList>
    </citation>
    <scope>NUCLEOTIDE SEQUENCE [LARGE SCALE GENOMIC DNA]</scope>
    <source>
        <strain evidence="2">18</strain>
    </source>
</reference>
<keyword evidence="2" id="KW-1185">Reference proteome</keyword>